<dbReference type="EMBL" id="QGGO01000003">
    <property type="protein sequence ID" value="PWK28621.1"/>
    <property type="molecule type" value="Genomic_DNA"/>
</dbReference>
<dbReference type="Proteomes" id="UP000245489">
    <property type="component" value="Unassembled WGS sequence"/>
</dbReference>
<sequence>MLIQRIQEDPILSKFLCDDCTENGVGVNVSPLVKKEDYIIIRVDEYYNSNLVHNPPKSPDCLIIQHCEGEKFVLYLVELKAIETLKTEKLSDIRDKFQNCFDDFMSDRFRDYFYDIAYEFSIKLLFISNPSESKKDNKSKPTRMDSLLSQRPCKFANRPYLLEHRLPNPVIQPCQ</sequence>
<dbReference type="AlphaFoldDB" id="A0A316EEJ5"/>
<dbReference type="OrthoDB" id="962025at2"/>
<dbReference type="RefSeq" id="WP_109741600.1">
    <property type="nucleotide sequence ID" value="NZ_QGGO01000003.1"/>
</dbReference>
<proteinExistence type="predicted"/>
<name>A0A316EEJ5_9BACT</name>
<organism evidence="1 2">
    <name type="scientific">Arcicella aurantiaca</name>
    <dbReference type="NCBI Taxonomy" id="591202"/>
    <lineage>
        <taxon>Bacteria</taxon>
        <taxon>Pseudomonadati</taxon>
        <taxon>Bacteroidota</taxon>
        <taxon>Cytophagia</taxon>
        <taxon>Cytophagales</taxon>
        <taxon>Flectobacillaceae</taxon>
        <taxon>Arcicella</taxon>
    </lineage>
</organism>
<evidence type="ECO:0000313" key="2">
    <source>
        <dbReference type="Proteomes" id="UP000245489"/>
    </source>
</evidence>
<reference evidence="1 2" key="1">
    <citation type="submission" date="2018-05" db="EMBL/GenBank/DDBJ databases">
        <title>Genomic Encyclopedia of Archaeal and Bacterial Type Strains, Phase II (KMG-II): from individual species to whole genera.</title>
        <authorList>
            <person name="Goeker M."/>
        </authorList>
    </citation>
    <scope>NUCLEOTIDE SEQUENCE [LARGE SCALE GENOMIC DNA]</scope>
    <source>
        <strain evidence="1 2">DSM 22214</strain>
    </source>
</reference>
<comment type="caution">
    <text evidence="1">The sequence shown here is derived from an EMBL/GenBank/DDBJ whole genome shotgun (WGS) entry which is preliminary data.</text>
</comment>
<keyword evidence="2" id="KW-1185">Reference proteome</keyword>
<accession>A0A316EEJ5</accession>
<evidence type="ECO:0000313" key="1">
    <source>
        <dbReference type="EMBL" id="PWK28621.1"/>
    </source>
</evidence>
<gene>
    <name evidence="1" type="ORF">LV89_00825</name>
</gene>
<protein>
    <submittedName>
        <fullName evidence="1">Uncharacterized protein</fullName>
    </submittedName>
</protein>